<gene>
    <name evidence="1" type="ORF">GOBAR_AA14185</name>
</gene>
<reference evidence="1 2" key="1">
    <citation type="submission" date="2015-01" db="EMBL/GenBank/DDBJ databases">
        <title>Genome of allotetraploid Gossypium barbadense reveals genomic plasticity and fiber elongation in cotton evolution.</title>
        <authorList>
            <person name="Chen X."/>
            <person name="Liu X."/>
            <person name="Zhao B."/>
            <person name="Zheng H."/>
            <person name="Hu Y."/>
            <person name="Lu G."/>
            <person name="Yang C."/>
            <person name="Chen J."/>
            <person name="Shan C."/>
            <person name="Zhang L."/>
            <person name="Zhou Y."/>
            <person name="Wang L."/>
            <person name="Guo W."/>
            <person name="Bai Y."/>
            <person name="Ruan J."/>
            <person name="Shangguan X."/>
            <person name="Mao Y."/>
            <person name="Jiang J."/>
            <person name="Zhu Y."/>
            <person name="Lei J."/>
            <person name="Kang H."/>
            <person name="Chen S."/>
            <person name="He X."/>
            <person name="Wang R."/>
            <person name="Wang Y."/>
            <person name="Chen J."/>
            <person name="Wang L."/>
            <person name="Yu S."/>
            <person name="Wang B."/>
            <person name="Wei J."/>
            <person name="Song S."/>
            <person name="Lu X."/>
            <person name="Gao Z."/>
            <person name="Gu W."/>
            <person name="Deng X."/>
            <person name="Ma D."/>
            <person name="Wang S."/>
            <person name="Liang W."/>
            <person name="Fang L."/>
            <person name="Cai C."/>
            <person name="Zhu X."/>
            <person name="Zhou B."/>
            <person name="Zhang Y."/>
            <person name="Chen Z."/>
            <person name="Xu S."/>
            <person name="Zhu R."/>
            <person name="Wang S."/>
            <person name="Zhang T."/>
            <person name="Zhao G."/>
        </authorList>
    </citation>
    <scope>NUCLEOTIDE SEQUENCE [LARGE SCALE GENOMIC DNA]</scope>
    <source>
        <strain evidence="2">cv. Xinhai21</strain>
        <tissue evidence="1">Leaf</tissue>
    </source>
</reference>
<proteinExistence type="predicted"/>
<organism evidence="1 2">
    <name type="scientific">Gossypium barbadense</name>
    <name type="common">Sea Island cotton</name>
    <name type="synonym">Hibiscus barbadensis</name>
    <dbReference type="NCBI Taxonomy" id="3634"/>
    <lineage>
        <taxon>Eukaryota</taxon>
        <taxon>Viridiplantae</taxon>
        <taxon>Streptophyta</taxon>
        <taxon>Embryophyta</taxon>
        <taxon>Tracheophyta</taxon>
        <taxon>Spermatophyta</taxon>
        <taxon>Magnoliopsida</taxon>
        <taxon>eudicotyledons</taxon>
        <taxon>Gunneridae</taxon>
        <taxon>Pentapetalae</taxon>
        <taxon>rosids</taxon>
        <taxon>malvids</taxon>
        <taxon>Malvales</taxon>
        <taxon>Malvaceae</taxon>
        <taxon>Malvoideae</taxon>
        <taxon>Gossypium</taxon>
    </lineage>
</organism>
<dbReference type="Proteomes" id="UP000239757">
    <property type="component" value="Unassembled WGS sequence"/>
</dbReference>
<dbReference type="AlphaFoldDB" id="A0A2P5XSZ2"/>
<evidence type="ECO:0000313" key="2">
    <source>
        <dbReference type="Proteomes" id="UP000239757"/>
    </source>
</evidence>
<dbReference type="EMBL" id="KZ664284">
    <property type="protein sequence ID" value="PPS06469.1"/>
    <property type="molecule type" value="Genomic_DNA"/>
</dbReference>
<accession>A0A2P5XSZ2</accession>
<sequence length="218" mass="25345">MRRFLPMFSQGKMLQKSYACLSRLVEDDRLIWACDKTSEYTIQSGYKTLIGQHITDNNVTNTIEIYKKIWQQKIHSKIRITSRHILHNHSAFTNMSKVRVVSRVYNTYAAMVWSCTGSLEQMNFIWPTEITCETGSNDLSMATFKRAERQDVFSAEAMACIQALQFARDMSFYNREVEGGLRTTIIKVQKWFTKGNTMFWVGEVPEDILEAVHRDMAL</sequence>
<protein>
    <submittedName>
        <fullName evidence="1">Uncharacterized protein</fullName>
    </submittedName>
</protein>
<evidence type="ECO:0000313" key="1">
    <source>
        <dbReference type="EMBL" id="PPS06469.1"/>
    </source>
</evidence>
<name>A0A2P5XSZ2_GOSBA</name>